<feature type="chain" id="PRO_5047083576" description="Hexosyltransferase" evidence="10">
    <location>
        <begin position="25"/>
        <end position="544"/>
    </location>
</feature>
<keyword evidence="8" id="KW-0333">Golgi apparatus</keyword>
<keyword evidence="9" id="KW-0472">Membrane</keyword>
<keyword evidence="10" id="KW-0732">Signal</keyword>
<keyword evidence="7" id="KW-1133">Transmembrane helix</keyword>
<dbReference type="EMBL" id="CAUYUJ010011769">
    <property type="protein sequence ID" value="CAK0832547.1"/>
    <property type="molecule type" value="Genomic_DNA"/>
</dbReference>
<evidence type="ECO:0000256" key="8">
    <source>
        <dbReference type="ARBA" id="ARBA00023034"/>
    </source>
</evidence>
<dbReference type="Proteomes" id="UP001189429">
    <property type="component" value="Unassembled WGS sequence"/>
</dbReference>
<keyword evidence="3" id="KW-0328">Glycosyltransferase</keyword>
<dbReference type="InterPro" id="IPR002659">
    <property type="entry name" value="Glyco_trans_31"/>
</dbReference>
<dbReference type="Gene3D" id="3.90.550.50">
    <property type="match status" value="1"/>
</dbReference>
<reference evidence="11" key="1">
    <citation type="submission" date="2023-10" db="EMBL/GenBank/DDBJ databases">
        <authorList>
            <person name="Chen Y."/>
            <person name="Shah S."/>
            <person name="Dougan E. K."/>
            <person name="Thang M."/>
            <person name="Chan C."/>
        </authorList>
    </citation>
    <scope>NUCLEOTIDE SEQUENCE [LARGE SCALE GENOMIC DNA]</scope>
</reference>
<evidence type="ECO:0000256" key="4">
    <source>
        <dbReference type="ARBA" id="ARBA00022679"/>
    </source>
</evidence>
<evidence type="ECO:0000256" key="10">
    <source>
        <dbReference type="SAM" id="SignalP"/>
    </source>
</evidence>
<evidence type="ECO:0000256" key="6">
    <source>
        <dbReference type="ARBA" id="ARBA00022968"/>
    </source>
</evidence>
<evidence type="ECO:0000256" key="1">
    <source>
        <dbReference type="ARBA" id="ARBA00004323"/>
    </source>
</evidence>
<protein>
    <recommendedName>
        <fullName evidence="13">Hexosyltransferase</fullName>
    </recommendedName>
</protein>
<sequence length="544" mass="61841">MRRGRGCRLPARALACLAAAPAAGRFSECEVEGLSMEITLHGGGARQEPGGEVCRVSFLTYGDFLNPDLDLGSADVVFTDSLAHVRFAGRRGPVHFLESLPEFWLPDDPDAVMEGKDQLLSVLLPQRESWTELAEEVLQQAQALLPEHIYFDDGDLETHAAAMSRYRFSLIVDDGNHTVSLPFIRSLSFHTIAVFNGFVDIGQMVFNGIADFRTDPFDLSDTLATVTRHNEHLGALWHYQRILQDQMLYRYNRPFEERLSSQACTLCRLRLAGLAPDGGGRPPLAFVGVYSARGNFAKRRAVRETWGRVLQQHGMRYTFFLGAASAGSSLVEMRVRREQEQHGDLVFLDVVEGYRMNSQKGLLFLEWIALRSEAEFLLKVDDDVYWRPAPLLELLQLKPPAQYAWGFFDYISPIPDDPDDNFHNSMDDFPFEVFPPYPRGVVRVLSMDVVRLIARASQEGRLRIIFGDDPCIGVHLRQLLYDERDPLPSLTLDDFDNKVFAMEPSCHPNLWSRMTNRTWVVHHVSPEQIHCMWETDLRAGYYTI</sequence>
<evidence type="ECO:0000256" key="2">
    <source>
        <dbReference type="ARBA" id="ARBA00008661"/>
    </source>
</evidence>
<comment type="subcellular location">
    <subcellularLocation>
        <location evidence="1">Golgi apparatus membrane</location>
        <topology evidence="1">Single-pass type II membrane protein</topology>
    </subcellularLocation>
</comment>
<feature type="signal peptide" evidence="10">
    <location>
        <begin position="1"/>
        <end position="24"/>
    </location>
</feature>
<keyword evidence="12" id="KW-1185">Reference proteome</keyword>
<evidence type="ECO:0000256" key="5">
    <source>
        <dbReference type="ARBA" id="ARBA00022692"/>
    </source>
</evidence>
<accession>A0ABN9SL77</accession>
<dbReference type="PANTHER" id="PTHR11214">
    <property type="entry name" value="BETA-1,3-N-ACETYLGLUCOSAMINYLTRANSFERASE"/>
    <property type="match status" value="1"/>
</dbReference>
<name>A0ABN9SL77_9DINO</name>
<evidence type="ECO:0008006" key="13">
    <source>
        <dbReference type="Google" id="ProtNLM"/>
    </source>
</evidence>
<organism evidence="11 12">
    <name type="scientific">Prorocentrum cordatum</name>
    <dbReference type="NCBI Taxonomy" id="2364126"/>
    <lineage>
        <taxon>Eukaryota</taxon>
        <taxon>Sar</taxon>
        <taxon>Alveolata</taxon>
        <taxon>Dinophyceae</taxon>
        <taxon>Prorocentrales</taxon>
        <taxon>Prorocentraceae</taxon>
        <taxon>Prorocentrum</taxon>
    </lineage>
</organism>
<comment type="caution">
    <text evidence="11">The sequence shown here is derived from an EMBL/GenBank/DDBJ whole genome shotgun (WGS) entry which is preliminary data.</text>
</comment>
<gene>
    <name evidence="11" type="ORF">PCOR1329_LOCUS30538</name>
</gene>
<proteinExistence type="inferred from homology"/>
<comment type="similarity">
    <text evidence="2">Belongs to the glycosyltransferase 31 family.</text>
</comment>
<keyword evidence="6" id="KW-0735">Signal-anchor</keyword>
<dbReference type="PANTHER" id="PTHR11214:SF3">
    <property type="entry name" value="BETA-1,3-GALACTOSYLTRANSFERASE 6"/>
    <property type="match status" value="1"/>
</dbReference>
<evidence type="ECO:0000256" key="9">
    <source>
        <dbReference type="ARBA" id="ARBA00023136"/>
    </source>
</evidence>
<dbReference type="Pfam" id="PF01762">
    <property type="entry name" value="Galactosyl_T"/>
    <property type="match status" value="1"/>
</dbReference>
<evidence type="ECO:0000313" key="11">
    <source>
        <dbReference type="EMBL" id="CAK0832547.1"/>
    </source>
</evidence>
<evidence type="ECO:0000256" key="7">
    <source>
        <dbReference type="ARBA" id="ARBA00022989"/>
    </source>
</evidence>
<evidence type="ECO:0000256" key="3">
    <source>
        <dbReference type="ARBA" id="ARBA00022676"/>
    </source>
</evidence>
<evidence type="ECO:0000313" key="12">
    <source>
        <dbReference type="Proteomes" id="UP001189429"/>
    </source>
</evidence>
<keyword evidence="4" id="KW-0808">Transferase</keyword>
<keyword evidence="5" id="KW-0812">Transmembrane</keyword>